<dbReference type="Proteomes" id="UP001262032">
    <property type="component" value="Unassembled WGS sequence"/>
</dbReference>
<sequence>MTTTQHPPHLEPHPPEFTTPEGLRRLLLRLHEAGPHAWQQDREAAALLEYVIEKYGRLARKWHRDPADAGYAAFVAMRSRGVITATDPWGVITRAVQRSIVSETMGDRLLISAARARKGGTFVDAPTRAGDRDWLYDRAPLPDEDESENLCNEEVLRLREAIADIVDLLIGLGWPGEETDIAVDYILSRTGDAGSLKNAREILRKETDMPARFGLPAACWPGLLRVLLGGKTQPGRPTRKGVLIRLLNYDTIDTLLEDDDLIVEIALAAPGSGGRDG</sequence>
<name>A0AAW8NID9_PSEOX</name>
<accession>A0AAW8NID9</accession>
<evidence type="ECO:0000313" key="2">
    <source>
        <dbReference type="Proteomes" id="UP001262032"/>
    </source>
</evidence>
<dbReference type="RefSeq" id="WP_310258461.1">
    <property type="nucleotide sequence ID" value="NZ_JAVDWN010000018.1"/>
</dbReference>
<proteinExistence type="predicted"/>
<protein>
    <submittedName>
        <fullName evidence="1">Uncharacterized protein</fullName>
    </submittedName>
</protein>
<evidence type="ECO:0000313" key="1">
    <source>
        <dbReference type="EMBL" id="MDR7165773.1"/>
    </source>
</evidence>
<dbReference type="EMBL" id="JAVDWN010000018">
    <property type="protein sequence ID" value="MDR7165773.1"/>
    <property type="molecule type" value="Genomic_DNA"/>
</dbReference>
<reference evidence="1" key="1">
    <citation type="submission" date="2023-07" db="EMBL/GenBank/DDBJ databases">
        <title>Sorghum-associated microbial communities from plants grown in Nebraska, USA.</title>
        <authorList>
            <person name="Schachtman D."/>
        </authorList>
    </citation>
    <scope>NUCLEOTIDE SEQUENCE</scope>
    <source>
        <strain evidence="1">BE261</strain>
    </source>
</reference>
<gene>
    <name evidence="1" type="ORF">J2X12_003827</name>
</gene>
<organism evidence="1 2">
    <name type="scientific">Pseudarthrobacter oxydans</name>
    <name type="common">Arthrobacter oxydans</name>
    <dbReference type="NCBI Taxonomy" id="1671"/>
    <lineage>
        <taxon>Bacteria</taxon>
        <taxon>Bacillati</taxon>
        <taxon>Actinomycetota</taxon>
        <taxon>Actinomycetes</taxon>
        <taxon>Micrococcales</taxon>
        <taxon>Micrococcaceae</taxon>
        <taxon>Pseudarthrobacter</taxon>
    </lineage>
</organism>
<dbReference type="AlphaFoldDB" id="A0AAW8NID9"/>
<comment type="caution">
    <text evidence="1">The sequence shown here is derived from an EMBL/GenBank/DDBJ whole genome shotgun (WGS) entry which is preliminary data.</text>
</comment>